<protein>
    <submittedName>
        <fullName evidence="1">Conjugative transfer protein</fullName>
    </submittedName>
</protein>
<evidence type="ECO:0000313" key="2">
    <source>
        <dbReference type="Proteomes" id="UP000244943"/>
    </source>
</evidence>
<accession>A0A2U3QX58</accession>
<reference evidence="2" key="1">
    <citation type="submission" date="2018-03" db="EMBL/GenBank/DDBJ databases">
        <authorList>
            <person name="Batty M. E."/>
            <person name="Batty M E."/>
        </authorList>
    </citation>
    <scope>NUCLEOTIDE SEQUENCE [LARGE SCALE GENOMIC DNA]</scope>
</reference>
<gene>
    <name evidence="1" type="ORF">UT76HP_00709</name>
</gene>
<dbReference type="InterPro" id="IPR009444">
    <property type="entry name" value="Conjugal_tfr_TraD_a-type"/>
</dbReference>
<evidence type="ECO:0000313" key="1">
    <source>
        <dbReference type="EMBL" id="SPR05536.1"/>
    </source>
</evidence>
<name>A0A2U3QX58_ORITS</name>
<dbReference type="EMBL" id="LS398552">
    <property type="protein sequence ID" value="SPR05536.1"/>
    <property type="molecule type" value="Genomic_DNA"/>
</dbReference>
<dbReference type="Proteomes" id="UP000244943">
    <property type="component" value="Chromosome I"/>
</dbReference>
<proteinExistence type="predicted"/>
<organism evidence="1 2">
    <name type="scientific">Orientia tsutsugamushi</name>
    <name type="common">Rickettsia tsutsugamushi</name>
    <dbReference type="NCBI Taxonomy" id="784"/>
    <lineage>
        <taxon>Bacteria</taxon>
        <taxon>Pseudomonadati</taxon>
        <taxon>Pseudomonadota</taxon>
        <taxon>Alphaproteobacteria</taxon>
        <taxon>Rickettsiales</taxon>
        <taxon>Rickettsiaceae</taxon>
        <taxon>Rickettsieae</taxon>
        <taxon>Orientia</taxon>
    </lineage>
</organism>
<sequence length="136" mass="15877">MANLMQQKITLQQKKAKLIMDEVNLKIKERKMRTRRLIEMGGLVAKANLDHLSTNTLFCAIVSLKETLTQHPNVQDHWTTIGKDIFDKEQQNKAAVILKFTSEPDEDTKRYIRLHGLKWNSFRQEYGAAMLRILRP</sequence>
<dbReference type="AlphaFoldDB" id="A0A2U3QX58"/>
<dbReference type="Pfam" id="PF06412">
    <property type="entry name" value="TraD"/>
    <property type="match status" value="1"/>
</dbReference>